<keyword evidence="2" id="KW-1185">Reference proteome</keyword>
<comment type="caution">
    <text evidence="1">The sequence shown here is derived from an EMBL/GenBank/DDBJ whole genome shotgun (WGS) entry which is preliminary data.</text>
</comment>
<proteinExistence type="predicted"/>
<dbReference type="EMBL" id="JAHXZJ010000001">
    <property type="protein sequence ID" value="KAH0567351.1"/>
    <property type="molecule type" value="Genomic_DNA"/>
</dbReference>
<dbReference type="Proteomes" id="UP000826195">
    <property type="component" value="Unassembled WGS sequence"/>
</dbReference>
<evidence type="ECO:0000313" key="1">
    <source>
        <dbReference type="EMBL" id="KAH0567351.1"/>
    </source>
</evidence>
<accession>A0AAV7J7A4</accession>
<evidence type="ECO:0000313" key="2">
    <source>
        <dbReference type="Proteomes" id="UP000826195"/>
    </source>
</evidence>
<sequence length="127" mass="15474">MKKKRQKKRKNVENRLNSTYPKLWSQESGKVLVLEPRELNTKRKRENYKEASEWYLPLKSYMLPEALCCRRVHSPIACWLLVRARFRITRDPQTPREPNSLHFLLWTTLLDAIFKYHRLFSRFLVLE</sequence>
<gene>
    <name evidence="1" type="ORF">KQX54_008660</name>
</gene>
<reference evidence="1 2" key="1">
    <citation type="journal article" date="2021" name="J. Hered.">
        <title>A chromosome-level genome assembly of the parasitoid wasp, Cotesia glomerata (Hymenoptera: Braconidae).</title>
        <authorList>
            <person name="Pinto B.J."/>
            <person name="Weis J.J."/>
            <person name="Gamble T."/>
            <person name="Ode P.J."/>
            <person name="Paul R."/>
            <person name="Zaspel J.M."/>
        </authorList>
    </citation>
    <scope>NUCLEOTIDE SEQUENCE [LARGE SCALE GENOMIC DNA]</scope>
    <source>
        <strain evidence="1">CgM1</strain>
    </source>
</reference>
<dbReference type="AlphaFoldDB" id="A0AAV7J7A4"/>
<protein>
    <submittedName>
        <fullName evidence="1">Uncharacterized protein</fullName>
    </submittedName>
</protein>
<organism evidence="1 2">
    <name type="scientific">Cotesia glomerata</name>
    <name type="common">Lepidopteran parasitic wasp</name>
    <name type="synonym">Apanteles glomeratus</name>
    <dbReference type="NCBI Taxonomy" id="32391"/>
    <lineage>
        <taxon>Eukaryota</taxon>
        <taxon>Metazoa</taxon>
        <taxon>Ecdysozoa</taxon>
        <taxon>Arthropoda</taxon>
        <taxon>Hexapoda</taxon>
        <taxon>Insecta</taxon>
        <taxon>Pterygota</taxon>
        <taxon>Neoptera</taxon>
        <taxon>Endopterygota</taxon>
        <taxon>Hymenoptera</taxon>
        <taxon>Apocrita</taxon>
        <taxon>Ichneumonoidea</taxon>
        <taxon>Braconidae</taxon>
        <taxon>Microgastrinae</taxon>
        <taxon>Cotesia</taxon>
    </lineage>
</organism>
<name>A0AAV7J7A4_COTGL</name>